<reference evidence="3" key="1">
    <citation type="submission" date="2011-04" db="EMBL/GenBank/DDBJ databases">
        <title>The complete genome of Treponema brennaborense DSM 12168.</title>
        <authorList>
            <person name="Lucas S."/>
            <person name="Han J."/>
            <person name="Lapidus A."/>
            <person name="Bruce D."/>
            <person name="Goodwin L."/>
            <person name="Pitluck S."/>
            <person name="Peters L."/>
            <person name="Kyrpides N."/>
            <person name="Mavromatis K."/>
            <person name="Ivanova N."/>
            <person name="Mikhailova N."/>
            <person name="Pagani I."/>
            <person name="Teshima H."/>
            <person name="Detter J.C."/>
            <person name="Tapia R."/>
            <person name="Han C."/>
            <person name="Land M."/>
            <person name="Hauser L."/>
            <person name="Markowitz V."/>
            <person name="Cheng J.-F."/>
            <person name="Hugenholtz P."/>
            <person name="Woyke T."/>
            <person name="Wu D."/>
            <person name="Gronow S."/>
            <person name="Wellnitz S."/>
            <person name="Brambilla E."/>
            <person name="Klenk H.-P."/>
            <person name="Eisen J.A."/>
        </authorList>
    </citation>
    <scope>NUCLEOTIDE SEQUENCE [LARGE SCALE GENOMIC DNA]</scope>
    <source>
        <strain evidence="3">DSM 12168 / CIP 105900 / DD5/3</strain>
    </source>
</reference>
<feature type="compositionally biased region" description="Basic and acidic residues" evidence="1">
    <location>
        <begin position="260"/>
        <end position="278"/>
    </location>
</feature>
<proteinExistence type="predicted"/>
<dbReference type="RefSeq" id="WP_013759553.1">
    <property type="nucleotide sequence ID" value="NC_015500.1"/>
</dbReference>
<feature type="compositionally biased region" description="Basic and acidic residues" evidence="1">
    <location>
        <begin position="236"/>
        <end position="247"/>
    </location>
</feature>
<protein>
    <recommendedName>
        <fullName evidence="4">Plasmid recombination protein</fullName>
    </recommendedName>
</protein>
<feature type="region of interest" description="Disordered" evidence="1">
    <location>
        <begin position="319"/>
        <end position="338"/>
    </location>
</feature>
<dbReference type="STRING" id="906968.Trebr_2445"/>
<gene>
    <name evidence="2" type="ordered locus">Trebr_2445</name>
</gene>
<evidence type="ECO:0000313" key="3">
    <source>
        <dbReference type="Proteomes" id="UP000006546"/>
    </source>
</evidence>
<evidence type="ECO:0000256" key="1">
    <source>
        <dbReference type="SAM" id="MobiDB-lite"/>
    </source>
</evidence>
<dbReference type="AlphaFoldDB" id="F4LMW2"/>
<keyword evidence="3" id="KW-1185">Reference proteome</keyword>
<accession>F4LMW2</accession>
<dbReference type="eggNOG" id="COG3206">
    <property type="taxonomic scope" value="Bacteria"/>
</dbReference>
<sequence length="572" mass="67998">MKNEDFTLDFMGYKAMCHCRPIIQRLHNMRDPKIVCSEKHIDLSRQHETILDCGTLEKCYEQIFGEAVKNYNAKQKRKDRRIENYLKTILNDKRQGKHKNVKADGSRKPAYEMIIQLGNRDNRPDDEEASKVLKDFCNYLTEKYPNIVPIGIYLHNDEFSIDEETHQKIYSPVHIHFDYVYVAHLGKSLKTGMELQSSMSGALAEMGFVTAKGKGTAQQQFEESVRHDLQDFAEERGITIDRTPGEKHSHKQKPVYQQMKENEKKEKRLSKKEQQLEKERFDLDKNIESFNEKSEQLEKDIQTNTEKSLDLFIKESKLSKKEKEQHTKQSELERKESDLQSRELMVEIKETNNKFQRKRNEKKELELAEREKVVELGEAPLLKKQKELDEQKKEIDQKFKNADKTLQDAQTIQDENKKASKNLELEQNDLERNKSLFKISTQKVVAYNQICDEVERNSMTIDSEIRAFKINRFEDFTSRFNKFVGNVKKIVTAITTELNWYKEVFKDFWNKTSKDFRHLADVMDRNKCEKFSDYNKKFYNAELDYQIQEMNQIQMQHTIHQKKINDDYEWEI</sequence>
<dbReference type="HOGENOM" id="CLU_476422_0_0_12"/>
<evidence type="ECO:0008006" key="4">
    <source>
        <dbReference type="Google" id="ProtNLM"/>
    </source>
</evidence>
<name>F4LMW2_TREBD</name>
<evidence type="ECO:0000313" key="2">
    <source>
        <dbReference type="EMBL" id="AEE17852.1"/>
    </source>
</evidence>
<dbReference type="Proteomes" id="UP000006546">
    <property type="component" value="Chromosome"/>
</dbReference>
<dbReference type="KEGG" id="tbe:Trebr_2445"/>
<feature type="region of interest" description="Disordered" evidence="1">
    <location>
        <begin position="236"/>
        <end position="278"/>
    </location>
</feature>
<organism evidence="2 3">
    <name type="scientific">Treponema brennaborense (strain DSM 12168 / CIP 105900 / DD5/3)</name>
    <dbReference type="NCBI Taxonomy" id="906968"/>
    <lineage>
        <taxon>Bacteria</taxon>
        <taxon>Pseudomonadati</taxon>
        <taxon>Spirochaetota</taxon>
        <taxon>Spirochaetia</taxon>
        <taxon>Spirochaetales</taxon>
        <taxon>Treponemataceae</taxon>
        <taxon>Treponema</taxon>
    </lineage>
</organism>
<dbReference type="EMBL" id="CP002696">
    <property type="protein sequence ID" value="AEE17852.1"/>
    <property type="molecule type" value="Genomic_DNA"/>
</dbReference>